<evidence type="ECO:0000256" key="6">
    <source>
        <dbReference type="SAM" id="MobiDB-lite"/>
    </source>
</evidence>
<dbReference type="GO" id="GO:0016020">
    <property type="term" value="C:membrane"/>
    <property type="evidence" value="ECO:0007669"/>
    <property type="project" value="UniProtKB-SubCell"/>
</dbReference>
<feature type="signal peptide" evidence="8">
    <location>
        <begin position="1"/>
        <end position="28"/>
    </location>
</feature>
<feature type="transmembrane region" description="Helical" evidence="7">
    <location>
        <begin position="358"/>
        <end position="379"/>
    </location>
</feature>
<feature type="region of interest" description="Disordered" evidence="6">
    <location>
        <begin position="478"/>
        <end position="500"/>
    </location>
</feature>
<feature type="transmembrane region" description="Helical" evidence="7">
    <location>
        <begin position="324"/>
        <end position="346"/>
    </location>
</feature>
<feature type="transmembrane region" description="Helical" evidence="7">
    <location>
        <begin position="131"/>
        <end position="154"/>
    </location>
</feature>
<evidence type="ECO:0000313" key="10">
    <source>
        <dbReference type="EMBL" id="CAA7031460.1"/>
    </source>
</evidence>
<dbReference type="Pfam" id="PF14368">
    <property type="entry name" value="LTP_2"/>
    <property type="match status" value="1"/>
</dbReference>
<comment type="caution">
    <text evidence="10">The sequence shown here is derived from an EMBL/GenBank/DDBJ whole genome shotgun (WGS) entry which is preliminary data.</text>
</comment>
<dbReference type="Gene3D" id="1.10.110.10">
    <property type="entry name" value="Plant lipid-transfer and hydrophobic proteins"/>
    <property type="match status" value="1"/>
</dbReference>
<feature type="transmembrane region" description="Helical" evidence="7">
    <location>
        <begin position="199"/>
        <end position="221"/>
    </location>
</feature>
<evidence type="ECO:0000256" key="3">
    <source>
        <dbReference type="ARBA" id="ARBA00022692"/>
    </source>
</evidence>
<feature type="compositionally biased region" description="Polar residues" evidence="6">
    <location>
        <begin position="481"/>
        <end position="500"/>
    </location>
</feature>
<evidence type="ECO:0000256" key="5">
    <source>
        <dbReference type="ARBA" id="ARBA00023136"/>
    </source>
</evidence>
<dbReference type="OrthoDB" id="1924702at2759"/>
<proteinExistence type="inferred from homology"/>
<accession>A0A6D2IM85</accession>
<feature type="transmembrane region" description="Helical" evidence="7">
    <location>
        <begin position="445"/>
        <end position="465"/>
    </location>
</feature>
<reference evidence="10" key="1">
    <citation type="submission" date="2020-01" db="EMBL/GenBank/DDBJ databases">
        <authorList>
            <person name="Mishra B."/>
        </authorList>
    </citation>
    <scope>NUCLEOTIDE SEQUENCE [LARGE SCALE GENOMIC DNA]</scope>
</reference>
<dbReference type="SUPFAM" id="SSF47699">
    <property type="entry name" value="Bifunctional inhibitor/lipid-transfer protein/seed storage 2S albumin"/>
    <property type="match status" value="1"/>
</dbReference>
<sequence>MEMKFFSFYAVAASLLFVANFEIIHTSGQSVSCLNQLAPCLNYLNGTKEVPQVCCNPLKSVIKDNPECLCRMISNRGSSQAERAGINVNDAQMLPARCGEHVNPLACLTRSRGSTNSDRSSSTGNSFSQSYWMTTFAFAATVMAVDQIVLYSSIERIVQRISIRPTLNPLRVSIVDRSSEKISNLATSPAKMGGMLYKLFASASLLTLGLYHLICTFFHVLKTPQSYAAKPFYAFPRFSTAANNPHNHHRLQNLPLIVLILSLFVAFLHQTVISFYSDPLVKGSTPVHRFSSLNSAAVFFLFLLIAVYLLLSESASLIPLPTDLLFALASGGFFLHYSAASSSASIQTSDLQAHCDSLSARISALCSLLCLLLACRPRLFIADAALAASICLQGLWQLQTGLSLYVDGFIPEGCHRLLDVASGVEGSTQCDIQESKLRAVSVLDLMFTVHVVLVVILLFVTYTMVSMATGVRRTGSYEALPTNSTDSNHIQMKSMTGTQA</sequence>
<dbReference type="InterPro" id="IPR016140">
    <property type="entry name" value="Bifunc_inhib/LTP/seed_store"/>
</dbReference>
<evidence type="ECO:0000256" key="2">
    <source>
        <dbReference type="ARBA" id="ARBA00006948"/>
    </source>
</evidence>
<dbReference type="PANTHER" id="PTHR47830:SF1">
    <property type="entry name" value="OS11G0534100 PROTEIN"/>
    <property type="match status" value="1"/>
</dbReference>
<feature type="domain" description="Bifunctional inhibitor/plant lipid transfer protein/seed storage helical" evidence="9">
    <location>
        <begin position="24"/>
        <end position="107"/>
    </location>
</feature>
<comment type="subcellular location">
    <subcellularLocation>
        <location evidence="1">Membrane</location>
        <topology evidence="1">Multi-pass membrane protein</topology>
    </subcellularLocation>
</comment>
<gene>
    <name evidence="10" type="ORF">MERR_LOCUS18695</name>
</gene>
<dbReference type="InterPro" id="IPR036312">
    <property type="entry name" value="Bifun_inhib/LTP/seed_sf"/>
</dbReference>
<feature type="chain" id="PRO_5025615339" description="Bifunctional inhibitor/plant lipid transfer protein/seed storage helical domain-containing protein" evidence="8">
    <location>
        <begin position="29"/>
        <end position="500"/>
    </location>
</feature>
<dbReference type="CDD" id="cd00010">
    <property type="entry name" value="AAI_LTSS"/>
    <property type="match status" value="1"/>
</dbReference>
<name>A0A6D2IM85_9BRAS</name>
<dbReference type="EMBL" id="CACVBM020001107">
    <property type="protein sequence ID" value="CAA7031460.1"/>
    <property type="molecule type" value="Genomic_DNA"/>
</dbReference>
<evidence type="ECO:0000313" key="11">
    <source>
        <dbReference type="Proteomes" id="UP000467841"/>
    </source>
</evidence>
<dbReference type="PANTHER" id="PTHR47830">
    <property type="entry name" value="OS11G0534100 PROTEIN"/>
    <property type="match status" value="1"/>
</dbReference>
<comment type="similarity">
    <text evidence="2">Belongs to the TMEM45 family.</text>
</comment>
<dbReference type="AlphaFoldDB" id="A0A6D2IM85"/>
<protein>
    <recommendedName>
        <fullName evidence="9">Bifunctional inhibitor/plant lipid transfer protein/seed storage helical domain-containing protein</fullName>
    </recommendedName>
</protein>
<feature type="transmembrane region" description="Helical" evidence="7">
    <location>
        <begin position="297"/>
        <end position="318"/>
    </location>
</feature>
<keyword evidence="3 7" id="KW-0812">Transmembrane</keyword>
<evidence type="ECO:0000259" key="9">
    <source>
        <dbReference type="Pfam" id="PF14368"/>
    </source>
</evidence>
<evidence type="ECO:0000256" key="7">
    <source>
        <dbReference type="SAM" id="Phobius"/>
    </source>
</evidence>
<keyword evidence="8" id="KW-0732">Signal</keyword>
<dbReference type="Pfam" id="PF04819">
    <property type="entry name" value="DUF716"/>
    <property type="match status" value="1"/>
</dbReference>
<keyword evidence="5 7" id="KW-0472">Membrane</keyword>
<keyword evidence="11" id="KW-1185">Reference proteome</keyword>
<organism evidence="10 11">
    <name type="scientific">Microthlaspi erraticum</name>
    <dbReference type="NCBI Taxonomy" id="1685480"/>
    <lineage>
        <taxon>Eukaryota</taxon>
        <taxon>Viridiplantae</taxon>
        <taxon>Streptophyta</taxon>
        <taxon>Embryophyta</taxon>
        <taxon>Tracheophyta</taxon>
        <taxon>Spermatophyta</taxon>
        <taxon>Magnoliopsida</taxon>
        <taxon>eudicotyledons</taxon>
        <taxon>Gunneridae</taxon>
        <taxon>Pentapetalae</taxon>
        <taxon>rosids</taxon>
        <taxon>malvids</taxon>
        <taxon>Brassicales</taxon>
        <taxon>Brassicaceae</taxon>
        <taxon>Coluteocarpeae</taxon>
        <taxon>Microthlaspi</taxon>
    </lineage>
</organism>
<keyword evidence="4 7" id="KW-1133">Transmembrane helix</keyword>
<dbReference type="Proteomes" id="UP000467841">
    <property type="component" value="Unassembled WGS sequence"/>
</dbReference>
<feature type="transmembrane region" description="Helical" evidence="7">
    <location>
        <begin position="254"/>
        <end position="276"/>
    </location>
</feature>
<evidence type="ECO:0000256" key="1">
    <source>
        <dbReference type="ARBA" id="ARBA00004141"/>
    </source>
</evidence>
<dbReference type="InterPro" id="IPR006904">
    <property type="entry name" value="DUF716"/>
</dbReference>
<evidence type="ECO:0000256" key="8">
    <source>
        <dbReference type="SAM" id="SignalP"/>
    </source>
</evidence>
<evidence type="ECO:0000256" key="4">
    <source>
        <dbReference type="ARBA" id="ARBA00022989"/>
    </source>
</evidence>